<organism evidence="3 4">
    <name type="scientific">Perkinsus olseni</name>
    <name type="common">Perkinsus atlanticus</name>
    <dbReference type="NCBI Taxonomy" id="32597"/>
    <lineage>
        <taxon>Eukaryota</taxon>
        <taxon>Sar</taxon>
        <taxon>Alveolata</taxon>
        <taxon>Perkinsozoa</taxon>
        <taxon>Perkinsea</taxon>
        <taxon>Perkinsida</taxon>
        <taxon>Perkinsidae</taxon>
        <taxon>Perkinsus</taxon>
    </lineage>
</organism>
<gene>
    <name evidence="3" type="ORF">FOZ60_017462</name>
</gene>
<dbReference type="AlphaFoldDB" id="A0A7J6N028"/>
<feature type="compositionally biased region" description="Basic and acidic residues" evidence="2">
    <location>
        <begin position="115"/>
        <end position="125"/>
    </location>
</feature>
<accession>A0A7J6N028</accession>
<feature type="region of interest" description="Disordered" evidence="2">
    <location>
        <begin position="94"/>
        <end position="154"/>
    </location>
</feature>
<evidence type="ECO:0000256" key="2">
    <source>
        <dbReference type="SAM" id="MobiDB-lite"/>
    </source>
</evidence>
<reference evidence="3 4" key="1">
    <citation type="submission" date="2020-04" db="EMBL/GenBank/DDBJ databases">
        <title>Perkinsus olseni comparative genomics.</title>
        <authorList>
            <person name="Bogema D.R."/>
        </authorList>
    </citation>
    <scope>NUCLEOTIDE SEQUENCE [LARGE SCALE GENOMIC DNA]</scope>
    <source>
        <strain evidence="3">00978-12</strain>
    </source>
</reference>
<evidence type="ECO:0000256" key="1">
    <source>
        <dbReference type="SAM" id="Coils"/>
    </source>
</evidence>
<feature type="non-terminal residue" evidence="3">
    <location>
        <position position="274"/>
    </location>
</feature>
<feature type="compositionally biased region" description="Low complexity" evidence="2">
    <location>
        <begin position="126"/>
        <end position="139"/>
    </location>
</feature>
<proteinExistence type="predicted"/>
<protein>
    <submittedName>
        <fullName evidence="3">Uncharacterized protein</fullName>
    </submittedName>
</protein>
<feature type="region of interest" description="Disordered" evidence="2">
    <location>
        <begin position="254"/>
        <end position="274"/>
    </location>
</feature>
<keyword evidence="1" id="KW-0175">Coiled coil</keyword>
<evidence type="ECO:0000313" key="3">
    <source>
        <dbReference type="EMBL" id="KAF4677239.1"/>
    </source>
</evidence>
<dbReference type="Proteomes" id="UP000541610">
    <property type="component" value="Unassembled WGS sequence"/>
</dbReference>
<comment type="caution">
    <text evidence="3">The sequence shown here is derived from an EMBL/GenBank/DDBJ whole genome shotgun (WGS) entry which is preliminary data.</text>
</comment>
<evidence type="ECO:0000313" key="4">
    <source>
        <dbReference type="Proteomes" id="UP000541610"/>
    </source>
</evidence>
<sequence>KPWMGVVEDAKQRMEELIQEYSLRNPKIAEPDGAADDWLFRDAVKEQFGIRYDRSRMTWIYRLPRGGKKVKSCSKAGGIFDTLRLVCEGKARREAKRKAKSSITSITGHRKRKSHEGALRADRSSDTASSTSSESLASSRGDYKANPGKKMRHQVLSLKCSNAGLRSVAEKRPQRIKDLEAEKAAAWNRLKMAEDADGSEGRRVQSLLLAHDPPWVTGCFLQAELDEWKERMEAKEEECKSTVEEAERLRELNKRQGSAMREELKALRDETKNV</sequence>
<dbReference type="EMBL" id="JABANP010000998">
    <property type="protein sequence ID" value="KAF4677239.1"/>
    <property type="molecule type" value="Genomic_DNA"/>
</dbReference>
<name>A0A7J6N028_PEROL</name>
<feature type="coiled-coil region" evidence="1">
    <location>
        <begin position="225"/>
        <end position="252"/>
    </location>
</feature>